<dbReference type="AlphaFoldDB" id="A0A345NLP5"/>
<keyword evidence="1" id="KW-0812">Transmembrane</keyword>
<proteinExistence type="predicted"/>
<reference evidence="2 3" key="1">
    <citation type="submission" date="2018-07" db="EMBL/GenBank/DDBJ databases">
        <title>Complete genome sequencing of Ornithinimicrobium sp. AMA3305.</title>
        <authorList>
            <person name="Bae J.-W."/>
        </authorList>
    </citation>
    <scope>NUCLEOTIDE SEQUENCE [LARGE SCALE GENOMIC DNA]</scope>
    <source>
        <strain evidence="2 3">AMA3305</strain>
    </source>
</reference>
<evidence type="ECO:0000256" key="1">
    <source>
        <dbReference type="SAM" id="Phobius"/>
    </source>
</evidence>
<dbReference type="OrthoDB" id="4870666at2"/>
<feature type="transmembrane region" description="Helical" evidence="1">
    <location>
        <begin position="20"/>
        <end position="39"/>
    </location>
</feature>
<name>A0A345NLP5_9MICO</name>
<dbReference type="EMBL" id="CP031229">
    <property type="protein sequence ID" value="AXH95953.1"/>
    <property type="molecule type" value="Genomic_DNA"/>
</dbReference>
<protein>
    <submittedName>
        <fullName evidence="2">Uncharacterized protein</fullName>
    </submittedName>
</protein>
<dbReference type="Proteomes" id="UP000253790">
    <property type="component" value="Chromosome"/>
</dbReference>
<evidence type="ECO:0000313" key="3">
    <source>
        <dbReference type="Proteomes" id="UP000253790"/>
    </source>
</evidence>
<feature type="transmembrane region" description="Helical" evidence="1">
    <location>
        <begin position="144"/>
        <end position="166"/>
    </location>
</feature>
<keyword evidence="1" id="KW-1133">Transmembrane helix</keyword>
<organism evidence="2 3">
    <name type="scientific">Ornithinimicrobium avium</name>
    <dbReference type="NCBI Taxonomy" id="2283195"/>
    <lineage>
        <taxon>Bacteria</taxon>
        <taxon>Bacillati</taxon>
        <taxon>Actinomycetota</taxon>
        <taxon>Actinomycetes</taxon>
        <taxon>Micrococcales</taxon>
        <taxon>Ornithinimicrobiaceae</taxon>
        <taxon>Ornithinimicrobium</taxon>
    </lineage>
</organism>
<sequence>MWLVIGEGALGWYDPVRHLGRYGTATLTVVAVLLLAAAADTRPGERWLARVFLRARAHRLHQRHALAPVAQVLLRHGVPPQQLELLVGPCQQVDVTALGRRTVVVSKGLVDALWSGQRRPQQAAALIAHEVGVMRSGLTRHDPAMMVLLAPWKIWITWIAIMWGIASTFLSHRVMVACLVINAGVGIWLGVTEDPAMYVSTVVMVVVLATWWAIRSWDRARAQVGDQYLLQHDLAGVYADLLTATFTDDHTRDRAVRLRHPQQQHQPSAFTAGPPGAQDLLSTTGR</sequence>
<evidence type="ECO:0000313" key="2">
    <source>
        <dbReference type="EMBL" id="AXH95953.1"/>
    </source>
</evidence>
<keyword evidence="1" id="KW-0472">Membrane</keyword>
<keyword evidence="3" id="KW-1185">Reference proteome</keyword>
<accession>A0A345NLP5</accession>
<dbReference type="KEGG" id="orn:DV701_07270"/>
<gene>
    <name evidence="2" type="ORF">DV701_07270</name>
</gene>
<feature type="transmembrane region" description="Helical" evidence="1">
    <location>
        <begin position="196"/>
        <end position="214"/>
    </location>
</feature>